<keyword evidence="3" id="KW-1185">Reference proteome</keyword>
<reference evidence="2" key="1">
    <citation type="journal article" date="2014" name="Int. J. Syst. Evol. Microbiol.">
        <title>Complete genome sequence of Corynebacterium casei LMG S-19264T (=DSM 44701T), isolated from a smear-ripened cheese.</title>
        <authorList>
            <consortium name="US DOE Joint Genome Institute (JGI-PGF)"/>
            <person name="Walter F."/>
            <person name="Albersmeier A."/>
            <person name="Kalinowski J."/>
            <person name="Ruckert C."/>
        </authorList>
    </citation>
    <scope>NUCLEOTIDE SEQUENCE</scope>
    <source>
        <strain evidence="2">CGMCC 4.7306</strain>
    </source>
</reference>
<name>A0A917SBZ8_9ACTN</name>
<feature type="compositionally biased region" description="Polar residues" evidence="1">
    <location>
        <begin position="85"/>
        <end position="110"/>
    </location>
</feature>
<feature type="region of interest" description="Disordered" evidence="1">
    <location>
        <begin position="1"/>
        <end position="39"/>
    </location>
</feature>
<reference evidence="2" key="2">
    <citation type="submission" date="2020-09" db="EMBL/GenBank/DDBJ databases">
        <authorList>
            <person name="Sun Q."/>
            <person name="Zhou Y."/>
        </authorList>
    </citation>
    <scope>NUCLEOTIDE SEQUENCE</scope>
    <source>
        <strain evidence="2">CGMCC 4.7306</strain>
    </source>
</reference>
<accession>A0A917SBZ8</accession>
<sequence>MNPDRGGPPGQSSPDNLGPLTRREHRHKTFGHINVRQPDPDTRVWKASYGRVLIVNPSSTYDLGTGNLARTLRDALNQEPPRNGPATQIPSRTSPNRKACSRPSSESTSD</sequence>
<dbReference type="EMBL" id="BMMZ01000008">
    <property type="protein sequence ID" value="GGL71099.1"/>
    <property type="molecule type" value="Genomic_DNA"/>
</dbReference>
<gene>
    <name evidence="2" type="ORF">GCM10011575_31930</name>
</gene>
<dbReference type="Proteomes" id="UP000613840">
    <property type="component" value="Unassembled WGS sequence"/>
</dbReference>
<organism evidence="2 3">
    <name type="scientific">Microlunatus endophyticus</name>
    <dbReference type="NCBI Taxonomy" id="1716077"/>
    <lineage>
        <taxon>Bacteria</taxon>
        <taxon>Bacillati</taxon>
        <taxon>Actinomycetota</taxon>
        <taxon>Actinomycetes</taxon>
        <taxon>Propionibacteriales</taxon>
        <taxon>Propionibacteriaceae</taxon>
        <taxon>Microlunatus</taxon>
    </lineage>
</organism>
<evidence type="ECO:0000313" key="2">
    <source>
        <dbReference type="EMBL" id="GGL71099.1"/>
    </source>
</evidence>
<evidence type="ECO:0000313" key="3">
    <source>
        <dbReference type="Proteomes" id="UP000613840"/>
    </source>
</evidence>
<dbReference type="AlphaFoldDB" id="A0A917SBZ8"/>
<protein>
    <submittedName>
        <fullName evidence="2">Uncharacterized protein</fullName>
    </submittedName>
</protein>
<proteinExistence type="predicted"/>
<evidence type="ECO:0000256" key="1">
    <source>
        <dbReference type="SAM" id="MobiDB-lite"/>
    </source>
</evidence>
<feature type="region of interest" description="Disordered" evidence="1">
    <location>
        <begin position="76"/>
        <end position="110"/>
    </location>
</feature>
<comment type="caution">
    <text evidence="2">The sequence shown here is derived from an EMBL/GenBank/DDBJ whole genome shotgun (WGS) entry which is preliminary data.</text>
</comment>